<keyword evidence="5" id="KW-0539">Nucleus</keyword>
<comment type="caution">
    <text evidence="8">The sequence shown here is derived from an EMBL/GenBank/DDBJ whole genome shotgun (WGS) entry which is preliminary data.</text>
</comment>
<evidence type="ECO:0000256" key="4">
    <source>
        <dbReference type="ARBA" id="ARBA00023163"/>
    </source>
</evidence>
<evidence type="ECO:0000256" key="5">
    <source>
        <dbReference type="ARBA" id="ARBA00023242"/>
    </source>
</evidence>
<keyword evidence="2" id="KW-0862">Zinc</keyword>
<keyword evidence="4" id="KW-0804">Transcription</keyword>
<sequence length="726" mass="80940">MRCLGETPKCSSCIRRDRICQYEREPLTDEPPAFPSTISSEPLETPAQQDGSADTPGTVLGLNTIDVLPSMSAESDYLDPFFQLLPTHLDWTFGEGLDGLQLWNSSAPESQWTGILPMSDMANASGQRESNTVTGQSGVNSSKSGCSPLEKLAVLEAGRQGVQEERYPMRWSASKAPNLTLPSLGDQRSRQAMSRFFSLPRLGPDGISKLTDTLTVPFERQVWPLVTPPLLPSSEKLDHCIDLYFAHFDKWVPIIHRPTFNPASDPALSVILCAIGACFTDLEGARAFSITLSEFGRRLLAYMAENDPRTTRTDSYLAAQLLNSIYGFSSGSKRLYELAESNRGALVNQARNTGLFDNNRRTPSTTTEDESGWAAWIRRERSRRLAWAIYAYDASSATMRNARPYLSLTDLRMDLPCRSRHWQAETEQAWAALHPWTEAWPPSQSFTACIGTVMQTPAVARSTHEDDYVRFLILTALGRMIWDYKEATSHQGARYLLTYDVLMKGQEQLLGIMDTFVSPTYSYPFFVGQHHHDETTIQMLKLAAASRGLAKAALVCDMMGMLWQDGVAAGPARQQILEWTKENPKDARTLMFTCAQLLDLTRRYPSNHPQEPYDAFHGGVGIWILSTIETADYLVQATSSDFSSPLPVCNLDWHGAPDAPEAMVVRDWIEYGVPCVVRMHGITDVYTTNGARQALDQTADVLANMSAWGIKDTLYNAIKRIIQSQP</sequence>
<dbReference type="GO" id="GO:0000981">
    <property type="term" value="F:DNA-binding transcription factor activity, RNA polymerase II-specific"/>
    <property type="evidence" value="ECO:0007669"/>
    <property type="project" value="InterPro"/>
</dbReference>
<evidence type="ECO:0000313" key="8">
    <source>
        <dbReference type="EMBL" id="RVX75893.1"/>
    </source>
</evidence>
<dbReference type="VEuPathDB" id="FungiDB:PV10_07817"/>
<evidence type="ECO:0000259" key="7">
    <source>
        <dbReference type="Pfam" id="PF04082"/>
    </source>
</evidence>
<dbReference type="InterPro" id="IPR007219">
    <property type="entry name" value="XnlR_reg_dom"/>
</dbReference>
<dbReference type="OrthoDB" id="654211at2759"/>
<dbReference type="PANTHER" id="PTHR47660:SF2">
    <property type="entry name" value="TRANSCRIPTION FACTOR WITH C2H2 AND ZN(2)-CYS(6) DNA BINDING DOMAIN (EUROFUNG)"/>
    <property type="match status" value="1"/>
</dbReference>
<organism evidence="8 9">
    <name type="scientific">Exophiala mesophila</name>
    <name type="common">Black yeast-like fungus</name>
    <dbReference type="NCBI Taxonomy" id="212818"/>
    <lineage>
        <taxon>Eukaryota</taxon>
        <taxon>Fungi</taxon>
        <taxon>Dikarya</taxon>
        <taxon>Ascomycota</taxon>
        <taxon>Pezizomycotina</taxon>
        <taxon>Eurotiomycetes</taxon>
        <taxon>Chaetothyriomycetidae</taxon>
        <taxon>Chaetothyriales</taxon>
        <taxon>Herpotrichiellaceae</taxon>
        <taxon>Exophiala</taxon>
    </lineage>
</organism>
<dbReference type="InterPro" id="IPR001138">
    <property type="entry name" value="Zn2Cys6_DnaBD"/>
</dbReference>
<dbReference type="Proteomes" id="UP000288859">
    <property type="component" value="Unassembled WGS sequence"/>
</dbReference>
<dbReference type="GO" id="GO:0006351">
    <property type="term" value="P:DNA-templated transcription"/>
    <property type="evidence" value="ECO:0007669"/>
    <property type="project" value="InterPro"/>
</dbReference>
<dbReference type="PANTHER" id="PTHR47660">
    <property type="entry name" value="TRANSCRIPTION FACTOR WITH C2H2 AND ZN(2)-CYS(6) DNA BINDING DOMAIN (EUROFUNG)-RELATED-RELATED"/>
    <property type="match status" value="1"/>
</dbReference>
<protein>
    <recommendedName>
        <fullName evidence="7">Xylanolytic transcriptional activator regulatory domain-containing protein</fullName>
    </recommendedName>
</protein>
<dbReference type="CDD" id="cd12148">
    <property type="entry name" value="fungal_TF_MHR"/>
    <property type="match status" value="1"/>
</dbReference>
<gene>
    <name evidence="8" type="ORF">B0A52_00250</name>
</gene>
<feature type="region of interest" description="Disordered" evidence="6">
    <location>
        <begin position="24"/>
        <end position="57"/>
    </location>
</feature>
<feature type="compositionally biased region" description="Polar residues" evidence="6">
    <location>
        <begin position="36"/>
        <end position="52"/>
    </location>
</feature>
<feature type="domain" description="Xylanolytic transcriptional activator regulatory" evidence="7">
    <location>
        <begin position="241"/>
        <end position="435"/>
    </location>
</feature>
<reference evidence="8 9" key="1">
    <citation type="submission" date="2017-03" db="EMBL/GenBank/DDBJ databases">
        <title>Genomes of endolithic fungi from Antarctica.</title>
        <authorList>
            <person name="Coleine C."/>
            <person name="Masonjones S."/>
            <person name="Stajich J.E."/>
        </authorList>
    </citation>
    <scope>NUCLEOTIDE SEQUENCE [LARGE SCALE GENOMIC DNA]</scope>
    <source>
        <strain evidence="8 9">CCFEE 6314</strain>
    </source>
</reference>
<dbReference type="AlphaFoldDB" id="A0A438NJJ4"/>
<name>A0A438NJJ4_EXOME</name>
<evidence type="ECO:0000313" key="9">
    <source>
        <dbReference type="Proteomes" id="UP000288859"/>
    </source>
</evidence>
<dbReference type="CDD" id="cd00067">
    <property type="entry name" value="GAL4"/>
    <property type="match status" value="1"/>
</dbReference>
<dbReference type="GO" id="GO:0003677">
    <property type="term" value="F:DNA binding"/>
    <property type="evidence" value="ECO:0007669"/>
    <property type="project" value="InterPro"/>
</dbReference>
<dbReference type="GO" id="GO:0008270">
    <property type="term" value="F:zinc ion binding"/>
    <property type="evidence" value="ECO:0007669"/>
    <property type="project" value="InterPro"/>
</dbReference>
<proteinExistence type="predicted"/>
<dbReference type="EMBL" id="NAJM01000001">
    <property type="protein sequence ID" value="RVX75893.1"/>
    <property type="molecule type" value="Genomic_DNA"/>
</dbReference>
<evidence type="ECO:0000256" key="6">
    <source>
        <dbReference type="SAM" id="MobiDB-lite"/>
    </source>
</evidence>
<feature type="region of interest" description="Disordered" evidence="6">
    <location>
        <begin position="125"/>
        <end position="144"/>
    </location>
</feature>
<accession>A0A438NJJ4</accession>
<evidence type="ECO:0000256" key="2">
    <source>
        <dbReference type="ARBA" id="ARBA00022833"/>
    </source>
</evidence>
<keyword evidence="3" id="KW-0805">Transcription regulation</keyword>
<dbReference type="Pfam" id="PF04082">
    <property type="entry name" value="Fungal_trans"/>
    <property type="match status" value="1"/>
</dbReference>
<evidence type="ECO:0000256" key="1">
    <source>
        <dbReference type="ARBA" id="ARBA00022723"/>
    </source>
</evidence>
<keyword evidence="1" id="KW-0479">Metal-binding</keyword>
<evidence type="ECO:0000256" key="3">
    <source>
        <dbReference type="ARBA" id="ARBA00023015"/>
    </source>
</evidence>